<dbReference type="Proteomes" id="UP000789706">
    <property type="component" value="Unassembled WGS sequence"/>
</dbReference>
<name>A0A9N9E5T8_9GLOM</name>
<evidence type="ECO:0000313" key="2">
    <source>
        <dbReference type="Proteomes" id="UP000789706"/>
    </source>
</evidence>
<reference evidence="1" key="1">
    <citation type="submission" date="2021-06" db="EMBL/GenBank/DDBJ databases">
        <authorList>
            <person name="Kallberg Y."/>
            <person name="Tangrot J."/>
            <person name="Rosling A."/>
        </authorList>
    </citation>
    <scope>NUCLEOTIDE SEQUENCE</scope>
    <source>
        <strain evidence="1">AZ414A</strain>
    </source>
</reference>
<accession>A0A9N9E5T8</accession>
<comment type="caution">
    <text evidence="1">The sequence shown here is derived from an EMBL/GenBank/DDBJ whole genome shotgun (WGS) entry which is preliminary data.</text>
</comment>
<organism evidence="1 2">
    <name type="scientific">Diversispora eburnea</name>
    <dbReference type="NCBI Taxonomy" id="1213867"/>
    <lineage>
        <taxon>Eukaryota</taxon>
        <taxon>Fungi</taxon>
        <taxon>Fungi incertae sedis</taxon>
        <taxon>Mucoromycota</taxon>
        <taxon>Glomeromycotina</taxon>
        <taxon>Glomeromycetes</taxon>
        <taxon>Diversisporales</taxon>
        <taxon>Diversisporaceae</taxon>
        <taxon>Diversispora</taxon>
    </lineage>
</organism>
<dbReference type="AlphaFoldDB" id="A0A9N9E5T8"/>
<gene>
    <name evidence="1" type="ORF">DEBURN_LOCUS11918</name>
</gene>
<evidence type="ECO:0000313" key="1">
    <source>
        <dbReference type="EMBL" id="CAG8665742.1"/>
    </source>
</evidence>
<dbReference type="OrthoDB" id="73465at2759"/>
<sequence>FVTGDSLEYLVQRGGNYKSSIGLETLSILESMGYGKDACLNPTFGIFFWV</sequence>
<protein>
    <submittedName>
        <fullName evidence="1">3416_t:CDS:1</fullName>
    </submittedName>
</protein>
<keyword evidence="2" id="KW-1185">Reference proteome</keyword>
<feature type="non-terminal residue" evidence="1">
    <location>
        <position position="1"/>
    </location>
</feature>
<proteinExistence type="predicted"/>
<feature type="non-terminal residue" evidence="1">
    <location>
        <position position="50"/>
    </location>
</feature>
<dbReference type="EMBL" id="CAJVPK010009225">
    <property type="protein sequence ID" value="CAG8665742.1"/>
    <property type="molecule type" value="Genomic_DNA"/>
</dbReference>